<dbReference type="SFLD" id="SFLDS00003">
    <property type="entry name" value="Haloacid_Dehalogenase"/>
    <property type="match status" value="1"/>
</dbReference>
<dbReference type="SUPFAM" id="SSF56784">
    <property type="entry name" value="HAD-like"/>
    <property type="match status" value="1"/>
</dbReference>
<reference evidence="1" key="1">
    <citation type="submission" date="2018-05" db="EMBL/GenBank/DDBJ databases">
        <authorList>
            <person name="Lanie J.A."/>
            <person name="Ng W.-L."/>
            <person name="Kazmierczak K.M."/>
            <person name="Andrzejewski T.M."/>
            <person name="Davidsen T.M."/>
            <person name="Wayne K.J."/>
            <person name="Tettelin H."/>
            <person name="Glass J.I."/>
            <person name="Rusch D."/>
            <person name="Podicherti R."/>
            <person name="Tsui H.-C.T."/>
            <person name="Winkler M.E."/>
        </authorList>
    </citation>
    <scope>NUCLEOTIDE SEQUENCE</scope>
</reference>
<dbReference type="Gene3D" id="1.10.150.240">
    <property type="entry name" value="Putative phosphatase, domain 2"/>
    <property type="match status" value="1"/>
</dbReference>
<gene>
    <name evidence="1" type="ORF">METZ01_LOCUS12638</name>
</gene>
<organism evidence="1">
    <name type="scientific">marine metagenome</name>
    <dbReference type="NCBI Taxonomy" id="408172"/>
    <lineage>
        <taxon>unclassified sequences</taxon>
        <taxon>metagenomes</taxon>
        <taxon>ecological metagenomes</taxon>
    </lineage>
</organism>
<dbReference type="InterPro" id="IPR023214">
    <property type="entry name" value="HAD_sf"/>
</dbReference>
<dbReference type="Gene3D" id="3.40.50.1000">
    <property type="entry name" value="HAD superfamily/HAD-like"/>
    <property type="match status" value="1"/>
</dbReference>
<name>A0A381NZX6_9ZZZZ</name>
<dbReference type="InterPro" id="IPR036412">
    <property type="entry name" value="HAD-like_sf"/>
</dbReference>
<dbReference type="EMBL" id="UINC01000699">
    <property type="protein sequence ID" value="SUZ59784.1"/>
    <property type="molecule type" value="Genomic_DNA"/>
</dbReference>
<evidence type="ECO:0008006" key="2">
    <source>
        <dbReference type="Google" id="ProtNLM"/>
    </source>
</evidence>
<dbReference type="PANTHER" id="PTHR43611">
    <property type="entry name" value="ALPHA-D-GLUCOSE 1-PHOSPHATE PHOSPHATASE"/>
    <property type="match status" value="1"/>
</dbReference>
<dbReference type="AlphaFoldDB" id="A0A381NZX6"/>
<proteinExistence type="predicted"/>
<dbReference type="CDD" id="cd02603">
    <property type="entry name" value="HAD_sEH-N_like"/>
    <property type="match status" value="1"/>
</dbReference>
<dbReference type="SFLD" id="SFLDG01129">
    <property type="entry name" value="C1.5:_HAD__Beta-PGM__Phosphata"/>
    <property type="match status" value="1"/>
</dbReference>
<dbReference type="PANTHER" id="PTHR43611:SF3">
    <property type="entry name" value="FLAVIN MONONUCLEOTIDE HYDROLASE 1, CHLOROPLATIC"/>
    <property type="match status" value="1"/>
</dbReference>
<dbReference type="Pfam" id="PF00702">
    <property type="entry name" value="Hydrolase"/>
    <property type="match status" value="1"/>
</dbReference>
<dbReference type="InterPro" id="IPR006439">
    <property type="entry name" value="HAD-SF_hydro_IA"/>
</dbReference>
<protein>
    <recommendedName>
        <fullName evidence="2">FCP1 homology domain-containing protein</fullName>
    </recommendedName>
</protein>
<dbReference type="InterPro" id="IPR023198">
    <property type="entry name" value="PGP-like_dom2"/>
</dbReference>
<sequence>MSSNKAVVFDLGNVLIDWNPRYLYSKIFPTETEVEWFLENICDDEWNAKHDAGQPFSTGIAELSSLHPQFSAQISNWYGRWEEMLGGPLDDTVEILAELKKKQVPLFILSNWSAETYPKAEAIYDFLHWFDGKIISGEIGKIKPDPDIYKLLIETYDLTPDNTVFIDDKLANVKAAEDSGIHGIHFHNAALLRNDLAKLKLL</sequence>
<dbReference type="NCBIfam" id="TIGR01509">
    <property type="entry name" value="HAD-SF-IA-v3"/>
    <property type="match status" value="1"/>
</dbReference>
<evidence type="ECO:0000313" key="1">
    <source>
        <dbReference type="EMBL" id="SUZ59784.1"/>
    </source>
</evidence>
<accession>A0A381NZX6</accession>